<organism evidence="1 2">
    <name type="scientific">Amycolatopsis balhimycina DSM 5908</name>
    <dbReference type="NCBI Taxonomy" id="1081091"/>
    <lineage>
        <taxon>Bacteria</taxon>
        <taxon>Bacillati</taxon>
        <taxon>Actinomycetota</taxon>
        <taxon>Actinomycetes</taxon>
        <taxon>Pseudonocardiales</taxon>
        <taxon>Pseudonocardiaceae</taxon>
        <taxon>Amycolatopsis</taxon>
    </lineage>
</organism>
<dbReference type="AlphaFoldDB" id="A0A428VZ18"/>
<comment type="caution">
    <text evidence="1">The sequence shown here is derived from an EMBL/GenBank/DDBJ whole genome shotgun (WGS) entry which is preliminary data.</text>
</comment>
<dbReference type="OrthoDB" id="3636374at2"/>
<dbReference type="EMBL" id="QHHU01000093">
    <property type="protein sequence ID" value="RSM36051.1"/>
    <property type="molecule type" value="Genomic_DNA"/>
</dbReference>
<dbReference type="Proteomes" id="UP000286716">
    <property type="component" value="Unassembled WGS sequence"/>
</dbReference>
<protein>
    <recommendedName>
        <fullName evidence="3">Zinc-finger domain-containing protein</fullName>
    </recommendedName>
</protein>
<name>A0A428VZ18_AMYBA</name>
<dbReference type="InterPro" id="IPR031795">
    <property type="entry name" value="Zf-HC3"/>
</dbReference>
<proteinExistence type="predicted"/>
<gene>
    <name evidence="1" type="ORF">DMA12_41910</name>
</gene>
<reference evidence="1 2" key="1">
    <citation type="submission" date="2018-05" db="EMBL/GenBank/DDBJ databases">
        <title>Evolution of GPA BGCs.</title>
        <authorList>
            <person name="Waglechner N."/>
            <person name="Wright G.D."/>
        </authorList>
    </citation>
    <scope>NUCLEOTIDE SEQUENCE [LARGE SCALE GENOMIC DNA]</scope>
    <source>
        <strain evidence="1 2">DSM 5908</strain>
    </source>
</reference>
<evidence type="ECO:0000313" key="2">
    <source>
        <dbReference type="Proteomes" id="UP000286716"/>
    </source>
</evidence>
<sequence length="85" mass="9656">MIYLDAQTVHPVIDGEWHRLAGALEAAEVITTLCGITDTPVFMPLSERRNHGIPRQCDACDTIYRRRQGIPSRRDRLSGRRPAQE</sequence>
<evidence type="ECO:0008006" key="3">
    <source>
        <dbReference type="Google" id="ProtNLM"/>
    </source>
</evidence>
<keyword evidence="2" id="KW-1185">Reference proteome</keyword>
<accession>A0A428VZ18</accession>
<dbReference type="Pfam" id="PF16827">
    <property type="entry name" value="zf-HC3"/>
    <property type="match status" value="1"/>
</dbReference>
<evidence type="ECO:0000313" key="1">
    <source>
        <dbReference type="EMBL" id="RSM36051.1"/>
    </source>
</evidence>